<sequence>MDLPLRETVIEQIVCHASKINSHKNLNKMVMIHEIMLSTFYAKKPLFYKMIFKSIRFYTAAAILLFYYCDPAPTLKKVKNFISQQENFFCANSINALFTQLRVSGRLTLHRAEGNRREKHYLPSPSAIKEIFELLQTLLKPYQILHSSAGLACYSSPDEFIRYFFCRYQNIVLNHITLTHIEPNAGVFIKKDGGYMIMLLLYKEHLQQNSQNIILPHKKIAEYSYVSRSHVCALLHEAQSAGLLSLENNLFIRLSDNFIHLFRNIYSLQLAGLLYCICPEHKAL</sequence>
<protein>
    <submittedName>
        <fullName evidence="1">Uncharacterized protein</fullName>
    </submittedName>
</protein>
<dbReference type="AlphaFoldDB" id="A0A6L6IGF9"/>
<keyword evidence="2" id="KW-1185">Reference proteome</keyword>
<evidence type="ECO:0000313" key="1">
    <source>
        <dbReference type="EMBL" id="MTH44748.1"/>
    </source>
</evidence>
<dbReference type="OrthoDB" id="6516106at2"/>
<name>A0A6L6IGF9_9ENTR</name>
<organism evidence="1 2">
    <name type="scientific">Intestinirhabdus alba</name>
    <dbReference type="NCBI Taxonomy" id="2899544"/>
    <lineage>
        <taxon>Bacteria</taxon>
        <taxon>Pseudomonadati</taxon>
        <taxon>Pseudomonadota</taxon>
        <taxon>Gammaproteobacteria</taxon>
        <taxon>Enterobacterales</taxon>
        <taxon>Enterobacteriaceae</taxon>
        <taxon>Intestinirhabdus</taxon>
    </lineage>
</organism>
<accession>A0A6L6IGF9</accession>
<dbReference type="EMBL" id="WMJZ01000001">
    <property type="protein sequence ID" value="MTH44748.1"/>
    <property type="molecule type" value="Genomic_DNA"/>
</dbReference>
<dbReference type="Proteomes" id="UP000477739">
    <property type="component" value="Unassembled WGS sequence"/>
</dbReference>
<dbReference type="RefSeq" id="WP_155106453.1">
    <property type="nucleotide sequence ID" value="NZ_WMJZ01000001.1"/>
</dbReference>
<reference evidence="1 2" key="1">
    <citation type="submission" date="2019-11" db="EMBL/GenBank/DDBJ databases">
        <title>Escherichia alba sp. nov. isolated from the gut of plastic-eating superworms Zophobas atratus.</title>
        <authorList>
            <person name="Yang Y."/>
        </authorList>
    </citation>
    <scope>NUCLEOTIDE SEQUENCE [LARGE SCALE GENOMIC DNA]</scope>
    <source>
        <strain evidence="2">BIT-B35</strain>
    </source>
</reference>
<gene>
    <name evidence="1" type="ORF">GJV78_00380</name>
</gene>
<evidence type="ECO:0000313" key="2">
    <source>
        <dbReference type="Proteomes" id="UP000477739"/>
    </source>
</evidence>
<comment type="caution">
    <text evidence="1">The sequence shown here is derived from an EMBL/GenBank/DDBJ whole genome shotgun (WGS) entry which is preliminary data.</text>
</comment>
<proteinExistence type="predicted"/>